<dbReference type="InterPro" id="IPR050624">
    <property type="entry name" value="HTH-type_Tx_Regulator"/>
</dbReference>
<dbReference type="EMBL" id="FPBT01000025">
    <property type="protein sequence ID" value="SFU64777.1"/>
    <property type="molecule type" value="Genomic_DNA"/>
</dbReference>
<dbReference type="GO" id="GO:0003677">
    <property type="term" value="F:DNA binding"/>
    <property type="evidence" value="ECO:0007669"/>
    <property type="project" value="UniProtKB-UniRule"/>
</dbReference>
<accession>A0A1I7HVT3</accession>
<keyword evidence="1 2" id="KW-0238">DNA-binding</keyword>
<dbReference type="PANTHER" id="PTHR43479">
    <property type="entry name" value="ACREF/ENVCD OPERON REPRESSOR-RELATED"/>
    <property type="match status" value="1"/>
</dbReference>
<proteinExistence type="predicted"/>
<dbReference type="RefSeq" id="WP_173328166.1">
    <property type="nucleotide sequence ID" value="NZ_CACWQI010000042.1"/>
</dbReference>
<gene>
    <name evidence="4" type="ORF">SAMN05216508_1258</name>
</gene>
<dbReference type="InterPro" id="IPR036271">
    <property type="entry name" value="Tet_transcr_reg_TetR-rel_C_sf"/>
</dbReference>
<evidence type="ECO:0000256" key="2">
    <source>
        <dbReference type="PROSITE-ProRule" id="PRU00335"/>
    </source>
</evidence>
<dbReference type="PRINTS" id="PR00455">
    <property type="entry name" value="HTHTETR"/>
</dbReference>
<dbReference type="Proteomes" id="UP000198817">
    <property type="component" value="Unassembled WGS sequence"/>
</dbReference>
<feature type="DNA-binding region" description="H-T-H motif" evidence="2">
    <location>
        <begin position="30"/>
        <end position="49"/>
    </location>
</feature>
<evidence type="ECO:0000313" key="5">
    <source>
        <dbReference type="Proteomes" id="UP000198817"/>
    </source>
</evidence>
<dbReference type="InterPro" id="IPR009057">
    <property type="entry name" value="Homeodomain-like_sf"/>
</dbReference>
<evidence type="ECO:0000313" key="4">
    <source>
        <dbReference type="EMBL" id="SFU64777.1"/>
    </source>
</evidence>
<evidence type="ECO:0000259" key="3">
    <source>
        <dbReference type="PROSITE" id="PS50977"/>
    </source>
</evidence>
<dbReference type="PROSITE" id="PS50977">
    <property type="entry name" value="HTH_TETR_2"/>
    <property type="match status" value="1"/>
</dbReference>
<feature type="domain" description="HTH tetR-type" evidence="3">
    <location>
        <begin position="7"/>
        <end position="67"/>
    </location>
</feature>
<dbReference type="Gene3D" id="1.10.357.10">
    <property type="entry name" value="Tetracycline Repressor, domain 2"/>
    <property type="match status" value="1"/>
</dbReference>
<dbReference type="PANTHER" id="PTHR43479:SF11">
    <property type="entry name" value="ACREF_ENVCD OPERON REPRESSOR-RELATED"/>
    <property type="match status" value="1"/>
</dbReference>
<dbReference type="STRING" id="155865.SAMN05216515_1288"/>
<evidence type="ECO:0000256" key="1">
    <source>
        <dbReference type="ARBA" id="ARBA00023125"/>
    </source>
</evidence>
<organism evidence="4 5">
    <name type="scientific">Eubacterium pyruvativorans</name>
    <dbReference type="NCBI Taxonomy" id="155865"/>
    <lineage>
        <taxon>Bacteria</taxon>
        <taxon>Bacillati</taxon>
        <taxon>Bacillota</taxon>
        <taxon>Clostridia</taxon>
        <taxon>Eubacteriales</taxon>
        <taxon>Eubacteriaceae</taxon>
        <taxon>Eubacterium</taxon>
    </lineage>
</organism>
<dbReference type="AlphaFoldDB" id="A0A1I7HVT3"/>
<dbReference type="Pfam" id="PF00440">
    <property type="entry name" value="TetR_N"/>
    <property type="match status" value="1"/>
</dbReference>
<name>A0A1I7HVT3_9FIRM</name>
<protein>
    <submittedName>
        <fullName evidence="4">Transcriptional regulator, TetR family</fullName>
    </submittedName>
</protein>
<dbReference type="Gene3D" id="1.10.10.60">
    <property type="entry name" value="Homeodomain-like"/>
    <property type="match status" value="1"/>
</dbReference>
<dbReference type="SUPFAM" id="SSF46689">
    <property type="entry name" value="Homeodomain-like"/>
    <property type="match status" value="1"/>
</dbReference>
<dbReference type="InterPro" id="IPR001647">
    <property type="entry name" value="HTH_TetR"/>
</dbReference>
<keyword evidence="5" id="KW-1185">Reference proteome</keyword>
<reference evidence="4 5" key="1">
    <citation type="submission" date="2016-10" db="EMBL/GenBank/DDBJ databases">
        <authorList>
            <person name="de Groot N.N."/>
        </authorList>
    </citation>
    <scope>NUCLEOTIDE SEQUENCE [LARGE SCALE GENOMIC DNA]</scope>
    <source>
        <strain evidence="4 5">KHGC13</strain>
    </source>
</reference>
<sequence>MGRKLTDDKQGEILRTGITQFAKLGYDRANINIIAKKAGISVGVLYKYYGSKEEFFLSCVRKSLEALQAVLDPVRSAGEHPEELAEHLVRAAADFARDNREEMLLYHRITNWEKGEETRRLAREIEEESSRVYVRLMTDLARRGMLRQRVRPEYMAMFFDNLLMMLQFTGSLTYYDERWRIYCGEPDREELIRQMTSLMAGFFRESGPDAEQGE</sequence>
<dbReference type="SUPFAM" id="SSF48498">
    <property type="entry name" value="Tetracyclin repressor-like, C-terminal domain"/>
    <property type="match status" value="1"/>
</dbReference>